<dbReference type="SMART" id="SM00448">
    <property type="entry name" value="REC"/>
    <property type="match status" value="1"/>
</dbReference>
<evidence type="ECO:0000256" key="2">
    <source>
        <dbReference type="ARBA" id="ARBA00023012"/>
    </source>
</evidence>
<evidence type="ECO:0000256" key="1">
    <source>
        <dbReference type="ARBA" id="ARBA00022553"/>
    </source>
</evidence>
<evidence type="ECO:0000256" key="4">
    <source>
        <dbReference type="ARBA" id="ARBA00023125"/>
    </source>
</evidence>
<keyword evidence="3" id="KW-0805">Transcription regulation</keyword>
<evidence type="ECO:0000313" key="10">
    <source>
        <dbReference type="EMBL" id="SIT32782.1"/>
    </source>
</evidence>
<dbReference type="InterPro" id="IPR001789">
    <property type="entry name" value="Sig_transdc_resp-reg_receiver"/>
</dbReference>
<dbReference type="SMART" id="SM00862">
    <property type="entry name" value="Trans_reg_C"/>
    <property type="match status" value="1"/>
</dbReference>
<dbReference type="PROSITE" id="PS51755">
    <property type="entry name" value="OMPR_PHOB"/>
    <property type="match status" value="1"/>
</dbReference>
<evidence type="ECO:0000256" key="5">
    <source>
        <dbReference type="ARBA" id="ARBA00023163"/>
    </source>
</evidence>
<feature type="DNA-binding region" description="OmpR/PhoB-type" evidence="7">
    <location>
        <begin position="130"/>
        <end position="228"/>
    </location>
</feature>
<evidence type="ECO:0000256" key="7">
    <source>
        <dbReference type="PROSITE-ProRule" id="PRU01091"/>
    </source>
</evidence>
<keyword evidence="5" id="KW-0804">Transcription</keyword>
<dbReference type="GO" id="GO:0000976">
    <property type="term" value="F:transcription cis-regulatory region binding"/>
    <property type="evidence" value="ECO:0007669"/>
    <property type="project" value="TreeGrafter"/>
</dbReference>
<feature type="domain" description="OmpR/PhoB-type" evidence="9">
    <location>
        <begin position="130"/>
        <end position="228"/>
    </location>
</feature>
<dbReference type="GO" id="GO:0032993">
    <property type="term" value="C:protein-DNA complex"/>
    <property type="evidence" value="ECO:0007669"/>
    <property type="project" value="TreeGrafter"/>
</dbReference>
<dbReference type="CDD" id="cd17574">
    <property type="entry name" value="REC_OmpR"/>
    <property type="match status" value="1"/>
</dbReference>
<dbReference type="PANTHER" id="PTHR48111">
    <property type="entry name" value="REGULATOR OF RPOS"/>
    <property type="match status" value="1"/>
</dbReference>
<name>A0A1N7RCK6_9BACT</name>
<keyword evidence="1 6" id="KW-0597">Phosphoprotein</keyword>
<organism evidence="10 11">
    <name type="scientific">Filimonas lacunae</name>
    <dbReference type="NCBI Taxonomy" id="477680"/>
    <lineage>
        <taxon>Bacteria</taxon>
        <taxon>Pseudomonadati</taxon>
        <taxon>Bacteroidota</taxon>
        <taxon>Chitinophagia</taxon>
        <taxon>Chitinophagales</taxon>
        <taxon>Chitinophagaceae</taxon>
        <taxon>Filimonas</taxon>
    </lineage>
</organism>
<evidence type="ECO:0000259" key="9">
    <source>
        <dbReference type="PROSITE" id="PS51755"/>
    </source>
</evidence>
<evidence type="ECO:0000313" key="11">
    <source>
        <dbReference type="Proteomes" id="UP000186917"/>
    </source>
</evidence>
<dbReference type="PROSITE" id="PS50110">
    <property type="entry name" value="RESPONSE_REGULATORY"/>
    <property type="match status" value="1"/>
</dbReference>
<evidence type="ECO:0000259" key="8">
    <source>
        <dbReference type="PROSITE" id="PS50110"/>
    </source>
</evidence>
<dbReference type="Gene3D" id="3.40.50.2300">
    <property type="match status" value="1"/>
</dbReference>
<dbReference type="InterPro" id="IPR039420">
    <property type="entry name" value="WalR-like"/>
</dbReference>
<dbReference type="InterPro" id="IPR001867">
    <property type="entry name" value="OmpR/PhoB-type_DNA-bd"/>
</dbReference>
<proteinExistence type="predicted"/>
<dbReference type="FunFam" id="1.10.10.10:FF:000005">
    <property type="entry name" value="Two-component system response regulator"/>
    <property type="match status" value="1"/>
</dbReference>
<keyword evidence="11" id="KW-1185">Reference proteome</keyword>
<protein>
    <submittedName>
        <fullName evidence="10">DNA-binding response regulator, OmpR family, contains REC and winged-helix (WHTH) domain</fullName>
    </submittedName>
</protein>
<dbReference type="GO" id="GO:0006355">
    <property type="term" value="P:regulation of DNA-templated transcription"/>
    <property type="evidence" value="ECO:0007669"/>
    <property type="project" value="InterPro"/>
</dbReference>
<dbReference type="SUPFAM" id="SSF52172">
    <property type="entry name" value="CheY-like"/>
    <property type="match status" value="1"/>
</dbReference>
<dbReference type="InterPro" id="IPR011006">
    <property type="entry name" value="CheY-like_superfamily"/>
</dbReference>
<dbReference type="STRING" id="477680.SAMN05421788_111226"/>
<dbReference type="RefSeq" id="WP_076382070.1">
    <property type="nucleotide sequence ID" value="NZ_AP017422.1"/>
</dbReference>
<feature type="domain" description="Response regulatory" evidence="8">
    <location>
        <begin position="6"/>
        <end position="120"/>
    </location>
</feature>
<dbReference type="Pfam" id="PF00072">
    <property type="entry name" value="Response_reg"/>
    <property type="match status" value="1"/>
</dbReference>
<dbReference type="PANTHER" id="PTHR48111:SF22">
    <property type="entry name" value="REGULATOR OF RPOS"/>
    <property type="match status" value="1"/>
</dbReference>
<accession>A0A1N7RCK6</accession>
<keyword evidence="4 7" id="KW-0238">DNA-binding</keyword>
<gene>
    <name evidence="10" type="ORF">SAMN05421788_111226</name>
</gene>
<dbReference type="InterPro" id="IPR036388">
    <property type="entry name" value="WH-like_DNA-bd_sf"/>
</dbReference>
<dbReference type="AlphaFoldDB" id="A0A1N7RCK6"/>
<dbReference type="GO" id="GO:0005829">
    <property type="term" value="C:cytosol"/>
    <property type="evidence" value="ECO:0007669"/>
    <property type="project" value="TreeGrafter"/>
</dbReference>
<dbReference type="CDD" id="cd00383">
    <property type="entry name" value="trans_reg_C"/>
    <property type="match status" value="1"/>
</dbReference>
<feature type="modified residue" description="4-aspartylphosphate" evidence="6">
    <location>
        <position position="55"/>
    </location>
</feature>
<dbReference type="GO" id="GO:0000156">
    <property type="term" value="F:phosphorelay response regulator activity"/>
    <property type="evidence" value="ECO:0007669"/>
    <property type="project" value="TreeGrafter"/>
</dbReference>
<dbReference type="Pfam" id="PF00486">
    <property type="entry name" value="Trans_reg_C"/>
    <property type="match status" value="1"/>
</dbReference>
<evidence type="ECO:0000256" key="3">
    <source>
        <dbReference type="ARBA" id="ARBA00023015"/>
    </source>
</evidence>
<dbReference type="Proteomes" id="UP000186917">
    <property type="component" value="Unassembled WGS sequence"/>
</dbReference>
<reference evidence="11" key="1">
    <citation type="submission" date="2017-01" db="EMBL/GenBank/DDBJ databases">
        <authorList>
            <person name="Varghese N."/>
            <person name="Submissions S."/>
        </authorList>
    </citation>
    <scope>NUCLEOTIDE SEQUENCE [LARGE SCALE GENOMIC DNA]</scope>
    <source>
        <strain evidence="11">DSM 21054</strain>
    </source>
</reference>
<sequence>MENTYRILLAEDEPKLSQVIQDELARQGYQADVAYDGLIAEKLFKQHTYALVLLDINLPYKNGLALCKEFREHNKNVPIIMLTALGELSDKMDAFNLGADDYIVKPFHFDELFARIKVFLKRSDTAAEGGEKIVVADMEIDMENKMVTRSGKSISLTAKEFALLVLLSRNKGKVISKHDILEKVWELSFDTGTNTIEVYISFLRNKIDKPFEVKLIHTKPGFGYYVRETALS</sequence>
<dbReference type="EMBL" id="FTOR01000011">
    <property type="protein sequence ID" value="SIT32782.1"/>
    <property type="molecule type" value="Genomic_DNA"/>
</dbReference>
<keyword evidence="2" id="KW-0902">Two-component regulatory system</keyword>
<dbReference type="Gene3D" id="1.10.10.10">
    <property type="entry name" value="Winged helix-like DNA-binding domain superfamily/Winged helix DNA-binding domain"/>
    <property type="match status" value="1"/>
</dbReference>
<evidence type="ECO:0000256" key="6">
    <source>
        <dbReference type="PROSITE-ProRule" id="PRU00169"/>
    </source>
</evidence>
<dbReference type="OrthoDB" id="9790442at2"/>